<name>A0ABP5NFY1_9ACTN</name>
<keyword evidence="17" id="KW-1185">Reference proteome</keyword>
<dbReference type="InterPro" id="IPR025700">
    <property type="entry name" value="Lys/Orn_oxygenase"/>
</dbReference>
<protein>
    <recommendedName>
        <fullName evidence="5">L-lysine N6-monooxygenase MbtG</fullName>
        <ecNumber evidence="4">1.14.13.59</ecNumber>
    </recommendedName>
    <alternativeName>
        <fullName evidence="14">Lysine 6-N-hydroxylase</fullName>
    </alternativeName>
    <alternativeName>
        <fullName evidence="13">Lysine N6-hydroxylase</fullName>
    </alternativeName>
    <alternativeName>
        <fullName evidence="11">Lysine-N-oxygenase</fullName>
    </alternativeName>
    <alternativeName>
        <fullName evidence="12">Mycobactin synthase protein G</fullName>
    </alternativeName>
</protein>
<evidence type="ECO:0000256" key="1">
    <source>
        <dbReference type="ARBA" id="ARBA00001974"/>
    </source>
</evidence>
<evidence type="ECO:0000256" key="7">
    <source>
        <dbReference type="ARBA" id="ARBA00022827"/>
    </source>
</evidence>
<evidence type="ECO:0000256" key="4">
    <source>
        <dbReference type="ARBA" id="ARBA00013076"/>
    </source>
</evidence>
<comment type="pathway">
    <text evidence="2">Siderophore biosynthesis.</text>
</comment>
<evidence type="ECO:0000313" key="16">
    <source>
        <dbReference type="EMBL" id="GAA2198557.1"/>
    </source>
</evidence>
<dbReference type="EMBL" id="BAAAOQ010000013">
    <property type="protein sequence ID" value="GAA2198557.1"/>
    <property type="molecule type" value="Genomic_DNA"/>
</dbReference>
<evidence type="ECO:0000256" key="6">
    <source>
        <dbReference type="ARBA" id="ARBA00022630"/>
    </source>
</evidence>
<dbReference type="Proteomes" id="UP001501391">
    <property type="component" value="Unassembled WGS sequence"/>
</dbReference>
<evidence type="ECO:0000256" key="13">
    <source>
        <dbReference type="ARBA" id="ARBA00032493"/>
    </source>
</evidence>
<sequence length="454" mass="48523">MTGVPAPRARVAVLGAGPKAAALAAKTHVLNELGLADVELSVFERDEIGAHWTGRAGWTSGSERLGTRAEKDVGFPYRSTYRFGAHGKEIDARMQAFSWQNHLIDTGSYQQWIDAGLPSPTHRQFADYLKWVLTRAVTGVRVRRAEVTGLGYRPDGWVLEHRAAGGTGRETSYDGLVLTGHAVPGALPHHPQVAGRLLTAAGPRALLHTHALRPGSRVCVVGAGESAASCALYVADTFGEDVSVSVVSPYLPRSRAESYVEDRVYSDPHTAAWPQLPEADRRDFISRTDRGVISPRALEELSRARGVSFVLGRIRYVGPGAAGRVRVTVDQPGEVLRRDYDLVVNCTGGSPLHRLTALLDDASAGEVEACLGIPLRDDAALAREVDESLALRGLRPRLHVPGLAGLAQGPGFANLSSLGLLSDRVLGAYEHPAPTPLPARSARTVIASGRGTPE</sequence>
<keyword evidence="6" id="KW-0285">Flavoprotein</keyword>
<keyword evidence="8" id="KW-0521">NADP</keyword>
<evidence type="ECO:0000256" key="8">
    <source>
        <dbReference type="ARBA" id="ARBA00022857"/>
    </source>
</evidence>
<evidence type="ECO:0000313" key="17">
    <source>
        <dbReference type="Proteomes" id="UP001501391"/>
    </source>
</evidence>
<evidence type="ECO:0000256" key="14">
    <source>
        <dbReference type="ARBA" id="ARBA00032738"/>
    </source>
</evidence>
<dbReference type="InterPro" id="IPR036188">
    <property type="entry name" value="FAD/NAD-bd_sf"/>
</dbReference>
<evidence type="ECO:0000256" key="11">
    <source>
        <dbReference type="ARBA" id="ARBA00029939"/>
    </source>
</evidence>
<evidence type="ECO:0000256" key="15">
    <source>
        <dbReference type="ARBA" id="ARBA00048407"/>
    </source>
</evidence>
<comment type="catalytic activity">
    <reaction evidence="15">
        <text>L-lysine + NADPH + O2 = N(6)-hydroxy-L-lysine + NADP(+) + H2O</text>
        <dbReference type="Rhea" id="RHEA:23228"/>
        <dbReference type="ChEBI" id="CHEBI:15377"/>
        <dbReference type="ChEBI" id="CHEBI:15379"/>
        <dbReference type="ChEBI" id="CHEBI:32551"/>
        <dbReference type="ChEBI" id="CHEBI:57783"/>
        <dbReference type="ChEBI" id="CHEBI:57820"/>
        <dbReference type="ChEBI" id="CHEBI:58349"/>
        <dbReference type="EC" id="1.14.13.59"/>
    </reaction>
</comment>
<dbReference type="Gene3D" id="3.50.50.60">
    <property type="entry name" value="FAD/NAD(P)-binding domain"/>
    <property type="match status" value="1"/>
</dbReference>
<evidence type="ECO:0000256" key="9">
    <source>
        <dbReference type="ARBA" id="ARBA00023002"/>
    </source>
</evidence>
<evidence type="ECO:0000256" key="10">
    <source>
        <dbReference type="ARBA" id="ARBA00023033"/>
    </source>
</evidence>
<evidence type="ECO:0000256" key="3">
    <source>
        <dbReference type="ARBA" id="ARBA00007588"/>
    </source>
</evidence>
<reference evidence="17" key="1">
    <citation type="journal article" date="2019" name="Int. J. Syst. Evol. Microbiol.">
        <title>The Global Catalogue of Microorganisms (GCM) 10K type strain sequencing project: providing services to taxonomists for standard genome sequencing and annotation.</title>
        <authorList>
            <consortium name="The Broad Institute Genomics Platform"/>
            <consortium name="The Broad Institute Genome Sequencing Center for Infectious Disease"/>
            <person name="Wu L."/>
            <person name="Ma J."/>
        </authorList>
    </citation>
    <scope>NUCLEOTIDE SEQUENCE [LARGE SCALE GENOMIC DNA]</scope>
    <source>
        <strain evidence="17">JCM 14924</strain>
    </source>
</reference>
<organism evidence="16 17">
    <name type="scientific">Streptomyces bangladeshensis</name>
    <dbReference type="NCBI Taxonomy" id="295352"/>
    <lineage>
        <taxon>Bacteria</taxon>
        <taxon>Bacillati</taxon>
        <taxon>Actinomycetota</taxon>
        <taxon>Actinomycetes</taxon>
        <taxon>Kitasatosporales</taxon>
        <taxon>Streptomycetaceae</taxon>
        <taxon>Streptomyces</taxon>
    </lineage>
</organism>
<evidence type="ECO:0000256" key="2">
    <source>
        <dbReference type="ARBA" id="ARBA00004924"/>
    </source>
</evidence>
<dbReference type="SUPFAM" id="SSF51905">
    <property type="entry name" value="FAD/NAD(P)-binding domain"/>
    <property type="match status" value="2"/>
</dbReference>
<comment type="caution">
    <text evidence="16">The sequence shown here is derived from an EMBL/GenBank/DDBJ whole genome shotgun (WGS) entry which is preliminary data.</text>
</comment>
<keyword evidence="10" id="KW-0503">Monooxygenase</keyword>
<keyword evidence="9" id="KW-0560">Oxidoreductase</keyword>
<dbReference type="RefSeq" id="WP_346163285.1">
    <property type="nucleotide sequence ID" value="NZ_BAAAOQ010000013.1"/>
</dbReference>
<comment type="similarity">
    <text evidence="3">Belongs to the lysine N(6)-hydroxylase/L-ornithine N(5)-oxygenase family.</text>
</comment>
<keyword evidence="7" id="KW-0274">FAD</keyword>
<dbReference type="Pfam" id="PF13434">
    <property type="entry name" value="Lys_Orn_oxgnase"/>
    <property type="match status" value="1"/>
</dbReference>
<evidence type="ECO:0000256" key="12">
    <source>
        <dbReference type="ARBA" id="ARBA00031158"/>
    </source>
</evidence>
<comment type="cofactor">
    <cofactor evidence="1">
        <name>FAD</name>
        <dbReference type="ChEBI" id="CHEBI:57692"/>
    </cofactor>
</comment>
<proteinExistence type="inferred from homology"/>
<dbReference type="EC" id="1.14.13.59" evidence="4"/>
<accession>A0ABP5NFY1</accession>
<evidence type="ECO:0000256" key="5">
    <source>
        <dbReference type="ARBA" id="ARBA00016406"/>
    </source>
</evidence>
<gene>
    <name evidence="16" type="primary">mbtG</name>
    <name evidence="16" type="ORF">GCM10009787_41770</name>
</gene>